<reference evidence="1" key="1">
    <citation type="submission" date="2023-12" db="EMBL/GenBank/DDBJ databases">
        <title>Genome assembly of Anisodus tanguticus.</title>
        <authorList>
            <person name="Wang Y.-J."/>
        </authorList>
    </citation>
    <scope>NUCLEOTIDE SEQUENCE</scope>
    <source>
        <strain evidence="1">KB-2021</strain>
        <tissue evidence="1">Leaf</tissue>
    </source>
</reference>
<sequence>MYPASFLLGQDKDESVALPVDELIEKSAGVFPGKSTNIKLCDVKIESTYVGVNIAPALKKADIGIDVAYVTNLIKSSRNLA</sequence>
<evidence type="ECO:0000313" key="1">
    <source>
        <dbReference type="EMBL" id="KAK4342330.1"/>
    </source>
</evidence>
<dbReference type="Proteomes" id="UP001291623">
    <property type="component" value="Unassembled WGS sequence"/>
</dbReference>
<dbReference type="EMBL" id="JAVYJV010000021">
    <property type="protein sequence ID" value="KAK4342330.1"/>
    <property type="molecule type" value="Genomic_DNA"/>
</dbReference>
<keyword evidence="2" id="KW-1185">Reference proteome</keyword>
<evidence type="ECO:0000313" key="2">
    <source>
        <dbReference type="Proteomes" id="UP001291623"/>
    </source>
</evidence>
<name>A0AAE1QZ55_9SOLA</name>
<comment type="caution">
    <text evidence="1">The sequence shown here is derived from an EMBL/GenBank/DDBJ whole genome shotgun (WGS) entry which is preliminary data.</text>
</comment>
<accession>A0AAE1QZ55</accession>
<proteinExistence type="predicted"/>
<dbReference type="AlphaFoldDB" id="A0AAE1QZ55"/>
<protein>
    <submittedName>
        <fullName evidence="1">Uncharacterized protein</fullName>
    </submittedName>
</protein>
<organism evidence="1 2">
    <name type="scientific">Anisodus tanguticus</name>
    <dbReference type="NCBI Taxonomy" id="243964"/>
    <lineage>
        <taxon>Eukaryota</taxon>
        <taxon>Viridiplantae</taxon>
        <taxon>Streptophyta</taxon>
        <taxon>Embryophyta</taxon>
        <taxon>Tracheophyta</taxon>
        <taxon>Spermatophyta</taxon>
        <taxon>Magnoliopsida</taxon>
        <taxon>eudicotyledons</taxon>
        <taxon>Gunneridae</taxon>
        <taxon>Pentapetalae</taxon>
        <taxon>asterids</taxon>
        <taxon>lamiids</taxon>
        <taxon>Solanales</taxon>
        <taxon>Solanaceae</taxon>
        <taxon>Solanoideae</taxon>
        <taxon>Hyoscyameae</taxon>
        <taxon>Anisodus</taxon>
    </lineage>
</organism>
<gene>
    <name evidence="1" type="ORF">RND71_038146</name>
</gene>